<name>A0ACC0WPQ2_9STRA</name>
<sequence length="207" mass="24060">MLMYYAGNMEFKVLQKLFGVPPSTLSRTFTEAGKALAKSLARIPEAKFRWTSFKTQSEWSRLVQRKEQLLENRFYFIDGKNFRVQEPSPADLQNAFTMCWSPERLHLLWMARSFGESITVPVYEMIPKPAEVSKRSSCMNDLHNSITAVRQAAERGMGATSKCFPRLLQPLPYEPEVRARHLTNIFRLYNVRVIMAHISQIRNVFYS</sequence>
<evidence type="ECO:0000313" key="1">
    <source>
        <dbReference type="EMBL" id="KAI9920722.1"/>
    </source>
</evidence>
<accession>A0ACC0WPQ2</accession>
<organism evidence="1 2">
    <name type="scientific">Peronosclerospora sorghi</name>
    <dbReference type="NCBI Taxonomy" id="230839"/>
    <lineage>
        <taxon>Eukaryota</taxon>
        <taxon>Sar</taxon>
        <taxon>Stramenopiles</taxon>
        <taxon>Oomycota</taxon>
        <taxon>Peronosporomycetes</taxon>
        <taxon>Peronosporales</taxon>
        <taxon>Peronosporaceae</taxon>
        <taxon>Peronosclerospora</taxon>
    </lineage>
</organism>
<dbReference type="EMBL" id="CM047580">
    <property type="protein sequence ID" value="KAI9920722.1"/>
    <property type="molecule type" value="Genomic_DNA"/>
</dbReference>
<gene>
    <name evidence="1" type="ORF">PsorP6_001047</name>
</gene>
<keyword evidence="2" id="KW-1185">Reference proteome</keyword>
<dbReference type="Proteomes" id="UP001163321">
    <property type="component" value="Chromosome 1"/>
</dbReference>
<reference evidence="1 2" key="1">
    <citation type="journal article" date="2022" name="bioRxiv">
        <title>The genome of the oomycete Peronosclerospora sorghi, a cosmopolitan pathogen of maize and sorghum, is inflated with dispersed pseudogenes.</title>
        <authorList>
            <person name="Fletcher K."/>
            <person name="Martin F."/>
            <person name="Isakeit T."/>
            <person name="Cavanaugh K."/>
            <person name="Magill C."/>
            <person name="Michelmore R."/>
        </authorList>
    </citation>
    <scope>NUCLEOTIDE SEQUENCE [LARGE SCALE GENOMIC DNA]</scope>
    <source>
        <strain evidence="1">P6</strain>
    </source>
</reference>
<evidence type="ECO:0000313" key="2">
    <source>
        <dbReference type="Proteomes" id="UP001163321"/>
    </source>
</evidence>
<protein>
    <submittedName>
        <fullName evidence="1">Uncharacterized protein</fullName>
    </submittedName>
</protein>
<proteinExistence type="predicted"/>
<comment type="caution">
    <text evidence="1">The sequence shown here is derived from an EMBL/GenBank/DDBJ whole genome shotgun (WGS) entry which is preliminary data.</text>
</comment>